<evidence type="ECO:0000256" key="1">
    <source>
        <dbReference type="ARBA" id="ARBA00004613"/>
    </source>
</evidence>
<dbReference type="GO" id="GO:0005509">
    <property type="term" value="F:calcium ion binding"/>
    <property type="evidence" value="ECO:0007669"/>
    <property type="project" value="InterPro"/>
</dbReference>
<dbReference type="PANTHER" id="PTHR38340:SF1">
    <property type="entry name" value="S-LAYER PROTEIN"/>
    <property type="match status" value="1"/>
</dbReference>
<dbReference type="OrthoDB" id="8019836at2"/>
<dbReference type="SUPFAM" id="SSF49785">
    <property type="entry name" value="Galactose-binding domain-like"/>
    <property type="match status" value="1"/>
</dbReference>
<evidence type="ECO:0000313" key="5">
    <source>
        <dbReference type="Proteomes" id="UP000239772"/>
    </source>
</evidence>
<feature type="domain" description="Glycosyl hydrolase family 98 putative carbohydrate-binding module" evidence="3">
    <location>
        <begin position="610"/>
        <end position="711"/>
    </location>
</feature>
<keyword evidence="5" id="KW-1185">Reference proteome</keyword>
<proteinExistence type="predicted"/>
<dbReference type="InterPro" id="IPR038637">
    <property type="entry name" value="NPCBM_sf"/>
</dbReference>
<comment type="subcellular location">
    <subcellularLocation>
        <location evidence="1">Secreted</location>
    </subcellularLocation>
</comment>
<feature type="domain" description="Glycosyl hydrolase family 98 putative carbohydrate-binding module" evidence="3">
    <location>
        <begin position="245"/>
        <end position="382"/>
    </location>
</feature>
<dbReference type="EMBL" id="PVZS01000005">
    <property type="protein sequence ID" value="PSC06028.1"/>
    <property type="molecule type" value="Genomic_DNA"/>
</dbReference>
<evidence type="ECO:0000259" key="3">
    <source>
        <dbReference type="Pfam" id="PF08305"/>
    </source>
</evidence>
<dbReference type="InterPro" id="IPR011049">
    <property type="entry name" value="Serralysin-like_metalloprot_C"/>
</dbReference>
<dbReference type="AlphaFoldDB" id="A0A2T1HWS6"/>
<gene>
    <name evidence="4" type="ORF">SLNSH_06550</name>
</gene>
<evidence type="ECO:0000256" key="2">
    <source>
        <dbReference type="ARBA" id="ARBA00022525"/>
    </source>
</evidence>
<dbReference type="GO" id="GO:0005576">
    <property type="term" value="C:extracellular region"/>
    <property type="evidence" value="ECO:0007669"/>
    <property type="project" value="UniProtKB-SubCell"/>
</dbReference>
<dbReference type="InterPro" id="IPR001343">
    <property type="entry name" value="Hemolysn_Ca-bd"/>
</dbReference>
<evidence type="ECO:0000313" key="4">
    <source>
        <dbReference type="EMBL" id="PSC06028.1"/>
    </source>
</evidence>
<dbReference type="Proteomes" id="UP000239772">
    <property type="component" value="Unassembled WGS sequence"/>
</dbReference>
<accession>A0A2T1HWS6</accession>
<dbReference type="Pfam" id="PF08305">
    <property type="entry name" value="NPCBM"/>
    <property type="match status" value="2"/>
</dbReference>
<dbReference type="SUPFAM" id="SSF51120">
    <property type="entry name" value="beta-Roll"/>
    <property type="match status" value="6"/>
</dbReference>
<organism evidence="4 5">
    <name type="scientific">Alsobacter soli</name>
    <dbReference type="NCBI Taxonomy" id="2109933"/>
    <lineage>
        <taxon>Bacteria</taxon>
        <taxon>Pseudomonadati</taxon>
        <taxon>Pseudomonadota</taxon>
        <taxon>Alphaproteobacteria</taxon>
        <taxon>Hyphomicrobiales</taxon>
        <taxon>Alsobacteraceae</taxon>
        <taxon>Alsobacter</taxon>
    </lineage>
</organism>
<keyword evidence="2" id="KW-0964">Secreted</keyword>
<dbReference type="Gene3D" id="2.150.10.10">
    <property type="entry name" value="Serralysin-like metalloprotease, C-terminal"/>
    <property type="match status" value="5"/>
</dbReference>
<dbReference type="InterPro" id="IPR050557">
    <property type="entry name" value="RTX_toxin/Mannuronan_C5-epim"/>
</dbReference>
<protein>
    <recommendedName>
        <fullName evidence="3">Glycosyl hydrolase family 98 putative carbohydrate-binding module domain-containing protein</fullName>
    </recommendedName>
</protein>
<dbReference type="InterPro" id="IPR008979">
    <property type="entry name" value="Galactose-bd-like_sf"/>
</dbReference>
<reference evidence="5" key="1">
    <citation type="submission" date="2018-03" db="EMBL/GenBank/DDBJ databases">
        <authorList>
            <person name="Sun L."/>
            <person name="Liu H."/>
            <person name="Chen W."/>
            <person name="Huang K."/>
            <person name="Liu W."/>
            <person name="Gao X."/>
        </authorList>
    </citation>
    <scope>NUCLEOTIDE SEQUENCE [LARGE SCALE GENOMIC DNA]</scope>
    <source>
        <strain evidence="5">SH9</strain>
    </source>
</reference>
<dbReference type="Gene3D" id="2.60.120.1060">
    <property type="entry name" value="NPCBM/NEW2 domain"/>
    <property type="match status" value="2"/>
</dbReference>
<dbReference type="InterPro" id="IPR013222">
    <property type="entry name" value="Glyco_hyd_98_carb-bd"/>
</dbReference>
<comment type="caution">
    <text evidence="4">The sequence shown here is derived from an EMBL/GenBank/DDBJ whole genome shotgun (WGS) entry which is preliminary data.</text>
</comment>
<dbReference type="PANTHER" id="PTHR38340">
    <property type="entry name" value="S-LAYER PROTEIN"/>
    <property type="match status" value="1"/>
</dbReference>
<dbReference type="PROSITE" id="PS00330">
    <property type="entry name" value="HEMOLYSIN_CALCIUM"/>
    <property type="match status" value="7"/>
</dbReference>
<dbReference type="Pfam" id="PF00353">
    <property type="entry name" value="HemolysinCabind"/>
    <property type="match status" value="9"/>
</dbReference>
<sequence>MGDTLSGGAGDDLIYGSGGADSLDGGAGNDTLVAGSGADTLVGGAGVDTADYSAFPTLISNGDFSSAATGWTLGSNTAVTSGAAQATNATRMLTQDVGFVVGQTYTVTFDYTMTAGARLRISNSDTNGANVVYTSTVLDSAGTVTATFVATGSKLGIEADSGSFTGTLDNIRMLQVVDLATGKSNDGDVLQGVENVIGGATGNKIYGDTGANRLDGGAGNDTLAGGSGADTLAGGAGNDRLNGGEAWLADKEPASLTNAYLFQNKATSFYNGESLYIPAQYTHNIFEHPNSGAGETVAVYNLGGATTFSSDFVTNWSTSDGATFRVYADGALIFEKVDAPSSQVFSTGLLNVAGASQLKLVTTAGTSGNNGADHAMWLNPRLSWGIADGADSISGGAGDDTIEGGFGADTLDGGSGVDTLDYTASTGAVTVNLATGAASGGDAQGDIISGFENVWGSAQADSLVGDAGANIFIGGLGADTIVGGAGVDTVDYSTSGMNPAGGVGFFVDLLAGKGHNGAAEGDVLSGIENLVGSVWNDKLYGDAGNNRIDGGGWGNDLLSGGAGNDTLIGGAGNERLVGGLTWLADIAPTSQTNILQYSTPGPGGLIPFQYQHNIFEHPNSTGEAVLTYDIGSATTFSASFIKNVSAGGDGVTWRVYGDSTLLFEMADAPLGQMFSTGVINVAGYQQLKLVTTSGSAGNNGFDSAYWLNPVLSSGAVGSDNDSLVGGAGNDTLEGGAGADTMDGGAGTDTLDYAASSAAVTVDLSANTASGGDAQGDVISGFEYVLGSAFADRITGDANANWFYGGSGDDTLIGAAGADTMVGGWGADSMDGGSGVDTLDYTGSSTGVTVNLATGVGLGGDAQGDTLIGFENVWGTSSADSLVGDANDNIFRPYLGADTIVGGAGQDTVDYWYSGTGVSIDLTLSTAQSGGDAAGDVFSGIENVIGSTTAANWIKGDANANALTGWNGNDTLIGGGGADTLSGGAGNDAFTLDGSSLTIAAKVDGGTGADTLTIAANSGSSFTAANLAAAVTNMEVIDFRQAGVNANLSLSGAQVAAMTDANKDLTINTSLGGGDTIAIADAASRYTMSVSGNTTNYDIYADDAHTTLLAHLHVVAA</sequence>
<dbReference type="PRINTS" id="PR00313">
    <property type="entry name" value="CABNDNGRPT"/>
</dbReference>
<name>A0A2T1HWS6_9HYPH</name>
<dbReference type="InterPro" id="IPR018511">
    <property type="entry name" value="Hemolysin-typ_Ca-bd_CS"/>
</dbReference>
<dbReference type="RefSeq" id="WP_106335868.1">
    <property type="nucleotide sequence ID" value="NZ_PVZS01000005.1"/>
</dbReference>